<dbReference type="EMBL" id="JH794203">
    <property type="protein sequence ID" value="ELQ68783.1"/>
    <property type="molecule type" value="Genomic_DNA"/>
</dbReference>
<name>L7JL41_PYRO1</name>
<gene>
    <name evidence="1" type="ORF">OOW_P131scaffold00218g6</name>
</gene>
<dbReference type="AlphaFoldDB" id="L7JL41"/>
<proteinExistence type="predicted"/>
<protein>
    <submittedName>
        <fullName evidence="1">Uncharacterized protein</fullName>
    </submittedName>
</protein>
<sequence>MPGDAGAVSKTLDKFLSKGLRAVELFPRISLATAARLPAPLSAPVCQWAQGLFVGLLARRLQLLAKSGAPRTGSELQHADPSHICARGRGVRPARVPRSHPPTLLRGHAPLLDHVLGLPVFHRVGRRARGPDVADLAASYLLLAAGRIAWVARRGDRRLHRRETGRYLSVVGGGKPWIVDRELGRLMGEDDRFLQLEVGTWILERRDGPEANAGAFRPYHPVSRCYLATSFRTHVDRGRSGISNDTVAQVIGRVSEAVCTRGVISDASVLGVVKDLLHSLPHPSTEHVVSVPIQMLQVRHISWDRSGWRGLGLLGLPDEPGQGFVVAGLDARAEG</sequence>
<accession>L7JL41</accession>
<evidence type="ECO:0000313" key="1">
    <source>
        <dbReference type="EMBL" id="ELQ68783.1"/>
    </source>
</evidence>
<reference evidence="1" key="1">
    <citation type="journal article" date="2012" name="PLoS Genet.">
        <title>Comparative analysis of the genomes of two field isolates of the rice blast fungus Magnaporthe oryzae.</title>
        <authorList>
            <person name="Xue M."/>
            <person name="Yang J."/>
            <person name="Li Z."/>
            <person name="Hu S."/>
            <person name="Yao N."/>
            <person name="Dean R.A."/>
            <person name="Zhao W."/>
            <person name="Shen M."/>
            <person name="Zhang H."/>
            <person name="Li C."/>
            <person name="Liu L."/>
            <person name="Cao L."/>
            <person name="Xu X."/>
            <person name="Xing Y."/>
            <person name="Hsiang T."/>
            <person name="Zhang Z."/>
            <person name="Xu J.R."/>
            <person name="Peng Y.L."/>
        </authorList>
    </citation>
    <scope>NUCLEOTIDE SEQUENCE [LARGE SCALE GENOMIC DNA]</scope>
    <source>
        <strain evidence="1">P131</strain>
    </source>
</reference>
<organism>
    <name type="scientific">Pyricularia oryzae (strain P131)</name>
    <name type="common">Rice blast fungus</name>
    <name type="synonym">Magnaporthe oryzae</name>
    <dbReference type="NCBI Taxonomy" id="1143193"/>
    <lineage>
        <taxon>Eukaryota</taxon>
        <taxon>Fungi</taxon>
        <taxon>Dikarya</taxon>
        <taxon>Ascomycota</taxon>
        <taxon>Pezizomycotina</taxon>
        <taxon>Sordariomycetes</taxon>
        <taxon>Sordariomycetidae</taxon>
        <taxon>Magnaporthales</taxon>
        <taxon>Pyriculariaceae</taxon>
        <taxon>Pyricularia</taxon>
    </lineage>
</organism>